<dbReference type="Pfam" id="PF12645">
    <property type="entry name" value="HTH_16"/>
    <property type="match status" value="1"/>
</dbReference>
<proteinExistence type="predicted"/>
<organism evidence="2 3">
    <name type="scientific">Paenibacillus zeisoli</name>
    <dbReference type="NCBI Taxonomy" id="2496267"/>
    <lineage>
        <taxon>Bacteria</taxon>
        <taxon>Bacillati</taxon>
        <taxon>Bacillota</taxon>
        <taxon>Bacilli</taxon>
        <taxon>Bacillales</taxon>
        <taxon>Paenibacillaceae</taxon>
        <taxon>Paenibacillus</taxon>
    </lineage>
</organism>
<name>A0A3S1DWK6_9BACL</name>
<dbReference type="InterPro" id="IPR024760">
    <property type="entry name" value="HTH_dom_conjug_TS-like"/>
</dbReference>
<protein>
    <submittedName>
        <fullName evidence="2">Helix-turn-helix domain-containing protein</fullName>
    </submittedName>
</protein>
<keyword evidence="3" id="KW-1185">Reference proteome</keyword>
<evidence type="ECO:0000313" key="3">
    <source>
        <dbReference type="Proteomes" id="UP000272464"/>
    </source>
</evidence>
<comment type="caution">
    <text evidence="2">The sequence shown here is derived from an EMBL/GenBank/DDBJ whole genome shotgun (WGS) entry which is preliminary data.</text>
</comment>
<dbReference type="AlphaFoldDB" id="A0A3S1DWK6"/>
<dbReference type="Proteomes" id="UP000272464">
    <property type="component" value="Unassembled WGS sequence"/>
</dbReference>
<evidence type="ECO:0000313" key="2">
    <source>
        <dbReference type="EMBL" id="RUT30560.1"/>
    </source>
</evidence>
<feature type="domain" description="Helix-turn-helix conjugative transposon-like" evidence="1">
    <location>
        <begin position="24"/>
        <end position="79"/>
    </location>
</feature>
<reference evidence="2 3" key="1">
    <citation type="submission" date="2018-12" db="EMBL/GenBank/DDBJ databases">
        <authorList>
            <person name="Sun L."/>
            <person name="Chen Z."/>
        </authorList>
    </citation>
    <scope>NUCLEOTIDE SEQUENCE [LARGE SCALE GENOMIC DNA]</scope>
    <source>
        <strain evidence="2 3">3-5-3</strain>
    </source>
</reference>
<gene>
    <name evidence="2" type="ORF">EJP77_12075</name>
</gene>
<dbReference type="OrthoDB" id="2382175at2"/>
<dbReference type="GO" id="GO:0003700">
    <property type="term" value="F:DNA-binding transcription factor activity"/>
    <property type="evidence" value="ECO:0007669"/>
    <property type="project" value="InterPro"/>
</dbReference>
<evidence type="ECO:0000259" key="1">
    <source>
        <dbReference type="Pfam" id="PF12645"/>
    </source>
</evidence>
<dbReference type="GO" id="GO:0006352">
    <property type="term" value="P:DNA-templated transcription initiation"/>
    <property type="evidence" value="ECO:0007669"/>
    <property type="project" value="InterPro"/>
</dbReference>
<dbReference type="InterPro" id="IPR013325">
    <property type="entry name" value="RNA_pol_sigma_r2"/>
</dbReference>
<dbReference type="EMBL" id="RZNX01000004">
    <property type="protein sequence ID" value="RUT30560.1"/>
    <property type="molecule type" value="Genomic_DNA"/>
</dbReference>
<sequence>MQISTTHKEQRSSRMEKDTDTLLDLVVKAQQGDRDALYQILRQFAPLIKKHSRMAPPSDQEDLEQSIHEKLTEKILSYDLSRIPSFTDFISSIDRDETK</sequence>
<accession>A0A3S1DWK6</accession>
<dbReference type="SUPFAM" id="SSF88946">
    <property type="entry name" value="Sigma2 domain of RNA polymerase sigma factors"/>
    <property type="match status" value="1"/>
</dbReference>